<reference evidence="4" key="2">
    <citation type="submission" date="2023-05" db="EMBL/GenBank/DDBJ databases">
        <authorList>
            <consortium name="Lawrence Berkeley National Laboratory"/>
            <person name="Steindorff A."/>
            <person name="Hensen N."/>
            <person name="Bonometti L."/>
            <person name="Westerberg I."/>
            <person name="Brannstrom I.O."/>
            <person name="Guillou S."/>
            <person name="Cros-Aarteil S."/>
            <person name="Calhoun S."/>
            <person name="Haridas S."/>
            <person name="Kuo A."/>
            <person name="Mondo S."/>
            <person name="Pangilinan J."/>
            <person name="Riley R."/>
            <person name="Labutti K."/>
            <person name="Andreopoulos B."/>
            <person name="Lipzen A."/>
            <person name="Chen C."/>
            <person name="Yanf M."/>
            <person name="Daum C."/>
            <person name="Ng V."/>
            <person name="Clum A."/>
            <person name="Ohm R."/>
            <person name="Martin F."/>
            <person name="Silar P."/>
            <person name="Natvig D."/>
            <person name="Lalanne C."/>
            <person name="Gautier V."/>
            <person name="Ament-Velasquez S.L."/>
            <person name="Kruys A."/>
            <person name="Hutchinson M.I."/>
            <person name="Powell A.J."/>
            <person name="Barry K."/>
            <person name="Miller A.N."/>
            <person name="Grigoriev I.V."/>
            <person name="Debuchy R."/>
            <person name="Gladieux P."/>
            <person name="Thoren M.H."/>
            <person name="Johannesson H."/>
        </authorList>
    </citation>
    <scope>NUCLEOTIDE SEQUENCE</scope>
    <source>
        <strain evidence="4">PSN243</strain>
    </source>
</reference>
<evidence type="ECO:0000313" key="5">
    <source>
        <dbReference type="Proteomes" id="UP001321760"/>
    </source>
</evidence>
<comment type="caution">
    <text evidence="4">The sequence shown here is derived from an EMBL/GenBank/DDBJ whole genome shotgun (WGS) entry which is preliminary data.</text>
</comment>
<dbReference type="AlphaFoldDB" id="A0AAV9GDD2"/>
<dbReference type="GO" id="GO:0005576">
    <property type="term" value="C:extracellular region"/>
    <property type="evidence" value="ECO:0007669"/>
    <property type="project" value="InterPro"/>
</dbReference>
<dbReference type="InterPro" id="IPR003610">
    <property type="entry name" value="CBM5/12"/>
</dbReference>
<feature type="signal peptide" evidence="2">
    <location>
        <begin position="1"/>
        <end position="16"/>
    </location>
</feature>
<dbReference type="EMBL" id="MU865956">
    <property type="protein sequence ID" value="KAK4446470.1"/>
    <property type="molecule type" value="Genomic_DNA"/>
</dbReference>
<name>A0AAV9GDD2_9PEZI</name>
<evidence type="ECO:0000256" key="2">
    <source>
        <dbReference type="SAM" id="SignalP"/>
    </source>
</evidence>
<dbReference type="GO" id="GO:0005975">
    <property type="term" value="P:carbohydrate metabolic process"/>
    <property type="evidence" value="ECO:0007669"/>
    <property type="project" value="InterPro"/>
</dbReference>
<evidence type="ECO:0000259" key="3">
    <source>
        <dbReference type="SMART" id="SM00495"/>
    </source>
</evidence>
<feature type="domain" description="Chitin-binding type-3" evidence="3">
    <location>
        <begin position="31"/>
        <end position="77"/>
    </location>
</feature>
<dbReference type="Proteomes" id="UP001321760">
    <property type="component" value="Unassembled WGS sequence"/>
</dbReference>
<evidence type="ECO:0000256" key="1">
    <source>
        <dbReference type="ARBA" id="ARBA00022801"/>
    </source>
</evidence>
<accession>A0AAV9GDD2</accession>
<feature type="chain" id="PRO_5043395672" description="Chitin-binding type-3 domain-containing protein" evidence="2">
    <location>
        <begin position="17"/>
        <end position="559"/>
    </location>
</feature>
<dbReference type="Pfam" id="PF02839">
    <property type="entry name" value="CBM_5_12"/>
    <property type="match status" value="2"/>
</dbReference>
<evidence type="ECO:0000313" key="4">
    <source>
        <dbReference type="EMBL" id="KAK4446470.1"/>
    </source>
</evidence>
<keyword evidence="1" id="KW-0378">Hydrolase</keyword>
<proteinExistence type="predicted"/>
<organism evidence="4 5">
    <name type="scientific">Podospora aff. communis PSN243</name>
    <dbReference type="NCBI Taxonomy" id="3040156"/>
    <lineage>
        <taxon>Eukaryota</taxon>
        <taxon>Fungi</taxon>
        <taxon>Dikarya</taxon>
        <taxon>Ascomycota</taxon>
        <taxon>Pezizomycotina</taxon>
        <taxon>Sordariomycetes</taxon>
        <taxon>Sordariomycetidae</taxon>
        <taxon>Sordariales</taxon>
        <taxon>Podosporaceae</taxon>
        <taxon>Podospora</taxon>
    </lineage>
</organism>
<dbReference type="GO" id="GO:0030246">
    <property type="term" value="F:carbohydrate binding"/>
    <property type="evidence" value="ECO:0007669"/>
    <property type="project" value="InterPro"/>
</dbReference>
<protein>
    <recommendedName>
        <fullName evidence="3">Chitin-binding type-3 domain-containing protein</fullName>
    </recommendedName>
</protein>
<reference evidence="4" key="1">
    <citation type="journal article" date="2023" name="Mol. Phylogenet. Evol.">
        <title>Genome-scale phylogeny and comparative genomics of the fungal order Sordariales.</title>
        <authorList>
            <person name="Hensen N."/>
            <person name="Bonometti L."/>
            <person name="Westerberg I."/>
            <person name="Brannstrom I.O."/>
            <person name="Guillou S."/>
            <person name="Cros-Aarteil S."/>
            <person name="Calhoun S."/>
            <person name="Haridas S."/>
            <person name="Kuo A."/>
            <person name="Mondo S."/>
            <person name="Pangilinan J."/>
            <person name="Riley R."/>
            <person name="LaButti K."/>
            <person name="Andreopoulos B."/>
            <person name="Lipzen A."/>
            <person name="Chen C."/>
            <person name="Yan M."/>
            <person name="Daum C."/>
            <person name="Ng V."/>
            <person name="Clum A."/>
            <person name="Steindorff A."/>
            <person name="Ohm R.A."/>
            <person name="Martin F."/>
            <person name="Silar P."/>
            <person name="Natvig D.O."/>
            <person name="Lalanne C."/>
            <person name="Gautier V."/>
            <person name="Ament-Velasquez S.L."/>
            <person name="Kruys A."/>
            <person name="Hutchinson M.I."/>
            <person name="Powell A.J."/>
            <person name="Barry K."/>
            <person name="Miller A.N."/>
            <person name="Grigoriev I.V."/>
            <person name="Debuchy R."/>
            <person name="Gladieux P."/>
            <person name="Hiltunen Thoren M."/>
            <person name="Johannesson H."/>
        </authorList>
    </citation>
    <scope>NUCLEOTIDE SEQUENCE</scope>
    <source>
        <strain evidence="4">PSN243</strain>
    </source>
</reference>
<feature type="domain" description="Chitin-binding type-3" evidence="3">
    <location>
        <begin position="82"/>
        <end position="128"/>
    </location>
</feature>
<dbReference type="SUPFAM" id="SSF51055">
    <property type="entry name" value="Carbohydrate binding domain"/>
    <property type="match status" value="2"/>
</dbReference>
<gene>
    <name evidence="4" type="ORF">QBC34DRAFT_496775</name>
</gene>
<dbReference type="SMART" id="SM00495">
    <property type="entry name" value="ChtBD3"/>
    <property type="match status" value="2"/>
</dbReference>
<keyword evidence="2" id="KW-0732">Signal</keyword>
<dbReference type="GO" id="GO:0004553">
    <property type="term" value="F:hydrolase activity, hydrolyzing O-glycosyl compounds"/>
    <property type="evidence" value="ECO:0007669"/>
    <property type="project" value="InterPro"/>
</dbReference>
<dbReference type="InterPro" id="IPR036573">
    <property type="entry name" value="CBM_sf_5/12"/>
</dbReference>
<keyword evidence="5" id="KW-1185">Reference proteome</keyword>
<dbReference type="Gene3D" id="2.10.10.20">
    <property type="entry name" value="Carbohydrate-binding module superfamily 5/12"/>
    <property type="match status" value="2"/>
</dbReference>
<sequence>MLIHHILNLLFFLVTAWPGAIPSCTPLDTAAPAWDPNRNYAVSTLVRYEGRFYVCLQAHHSSALWAPPAVPALWETPTPCGVTEWQTQTHYAIGSQVTYAAKVYECIQAHTAYDSWFPPDTPALWRYVKDAGPGPNPTSECIVEQHGVYTQSFVETTEKTPSGKEVKGTILWAVPRPRPGDQDTWKTLKEFTSTSVYVGKDELFSVKSVRNLADTVSGQVDGRTFKAASATEAFVYDDGLGPPKLVPKEPNLQPVLDKLQAALLRKIGECRLPKTPILVTNTTCTSSTYLVKSQPLAGRNRDAVGRYKPPVGNWNRHMHRQQPLDRTQNPGHQCEWEVSTFNCESCKAGCYGMTVLEEVPCLVVCYATLFFACGACHEWVHVDPTDCLSDCRHITCCPTHCGPRTLPDLRPSCCEGDNSCLSNDRGTGCDKGLEPCEGVACCNPDTQQCVHGGPQKGYCCPKEAFLDGVCCEDDDDKSFGFCCPRDKLCGDDCCWWDKIRKPDIFMPATECKTDGNGNKRCCLPGEELSKGYCCPVGSAYTDGVCCHDGEKNCGDNDIL</sequence>
<dbReference type="CDD" id="cd12214">
    <property type="entry name" value="ChiA1_BD"/>
    <property type="match status" value="2"/>
</dbReference>